<feature type="coiled-coil region" evidence="1">
    <location>
        <begin position="159"/>
        <end position="242"/>
    </location>
</feature>
<accession>A0A9P6R7D1</accession>
<keyword evidence="4" id="KW-1185">Reference proteome</keyword>
<dbReference type="Proteomes" id="UP000738325">
    <property type="component" value="Unassembled WGS sequence"/>
</dbReference>
<feature type="region of interest" description="Disordered" evidence="2">
    <location>
        <begin position="1"/>
        <end position="92"/>
    </location>
</feature>
<feature type="non-terminal residue" evidence="3">
    <location>
        <position position="258"/>
    </location>
</feature>
<reference evidence="3" key="1">
    <citation type="journal article" date="2020" name="Fungal Divers.">
        <title>Resolving the Mortierellaceae phylogeny through synthesis of multi-gene phylogenetics and phylogenomics.</title>
        <authorList>
            <person name="Vandepol N."/>
            <person name="Liber J."/>
            <person name="Desiro A."/>
            <person name="Na H."/>
            <person name="Kennedy M."/>
            <person name="Barry K."/>
            <person name="Grigoriev I.V."/>
            <person name="Miller A.N."/>
            <person name="O'Donnell K."/>
            <person name="Stajich J.E."/>
            <person name="Bonito G."/>
        </authorList>
    </citation>
    <scope>NUCLEOTIDE SEQUENCE</scope>
    <source>
        <strain evidence="3">REB-010B</strain>
    </source>
</reference>
<gene>
    <name evidence="3" type="ORF">BGZ99_010230</name>
</gene>
<proteinExistence type="predicted"/>
<evidence type="ECO:0000256" key="2">
    <source>
        <dbReference type="SAM" id="MobiDB-lite"/>
    </source>
</evidence>
<evidence type="ECO:0000256" key="1">
    <source>
        <dbReference type="SAM" id="Coils"/>
    </source>
</evidence>
<organism evidence="3 4">
    <name type="scientific">Dissophora globulifera</name>
    <dbReference type="NCBI Taxonomy" id="979702"/>
    <lineage>
        <taxon>Eukaryota</taxon>
        <taxon>Fungi</taxon>
        <taxon>Fungi incertae sedis</taxon>
        <taxon>Mucoromycota</taxon>
        <taxon>Mortierellomycotina</taxon>
        <taxon>Mortierellomycetes</taxon>
        <taxon>Mortierellales</taxon>
        <taxon>Mortierellaceae</taxon>
        <taxon>Dissophora</taxon>
    </lineage>
</organism>
<dbReference type="Gene3D" id="1.10.287.1490">
    <property type="match status" value="1"/>
</dbReference>
<evidence type="ECO:0000313" key="3">
    <source>
        <dbReference type="EMBL" id="KAG0311354.1"/>
    </source>
</evidence>
<feature type="compositionally biased region" description="Low complexity" evidence="2">
    <location>
        <begin position="17"/>
        <end position="42"/>
    </location>
</feature>
<sequence>MSFYYYETHLPPSSGLASSRADSTDSASSSDAGSDGPSSACSRIRYKRHSDTSLINHHPPTSATASITPTEPSSSPHPPSSFSTPCSNKTSSASQGYRQQLYWWRDLMDDTCRDTYILGLQLARDNALQRCCQLEATLKTIPKDVHASQTTLIDACKSRDAALRELIKLRQAWEALQQECATQKRASESVQEAMRGLEGTMEELKQSRTETERTVEKVMAERDTLSKQLEEVKKERDMWAKEVKDIARYVFEHSAKDD</sequence>
<evidence type="ECO:0000313" key="4">
    <source>
        <dbReference type="Proteomes" id="UP000738325"/>
    </source>
</evidence>
<dbReference type="AlphaFoldDB" id="A0A9P6R7D1"/>
<keyword evidence="1" id="KW-0175">Coiled coil</keyword>
<name>A0A9P6R7D1_9FUNG</name>
<dbReference type="EMBL" id="JAAAIP010000937">
    <property type="protein sequence ID" value="KAG0311354.1"/>
    <property type="molecule type" value="Genomic_DNA"/>
</dbReference>
<feature type="compositionally biased region" description="Low complexity" evidence="2">
    <location>
        <begin position="59"/>
        <end position="85"/>
    </location>
</feature>
<protein>
    <submittedName>
        <fullName evidence="3">Uncharacterized protein</fullName>
    </submittedName>
</protein>
<comment type="caution">
    <text evidence="3">The sequence shown here is derived from an EMBL/GenBank/DDBJ whole genome shotgun (WGS) entry which is preliminary data.</text>
</comment>